<dbReference type="SMART" id="SM00388">
    <property type="entry name" value="HisKA"/>
    <property type="match status" value="1"/>
</dbReference>
<dbReference type="Pfam" id="PF02518">
    <property type="entry name" value="HATPase_c"/>
    <property type="match status" value="1"/>
</dbReference>
<dbReference type="EC" id="2.7.13.3" evidence="2"/>
<dbReference type="InterPro" id="IPR003594">
    <property type="entry name" value="HATPase_dom"/>
</dbReference>
<keyword evidence="7" id="KW-0067">ATP-binding</keyword>
<evidence type="ECO:0000313" key="12">
    <source>
        <dbReference type="Proteomes" id="UP000271031"/>
    </source>
</evidence>
<evidence type="ECO:0000256" key="2">
    <source>
        <dbReference type="ARBA" id="ARBA00012438"/>
    </source>
</evidence>
<keyword evidence="9" id="KW-0472">Membrane</keyword>
<dbReference type="Gene3D" id="1.10.287.130">
    <property type="match status" value="1"/>
</dbReference>
<feature type="transmembrane region" description="Helical" evidence="9">
    <location>
        <begin position="12"/>
        <end position="36"/>
    </location>
</feature>
<dbReference type="PRINTS" id="PR00344">
    <property type="entry name" value="BCTRLSENSOR"/>
</dbReference>
<comment type="catalytic activity">
    <reaction evidence="1">
        <text>ATP + protein L-histidine = ADP + protein N-phospho-L-histidine.</text>
        <dbReference type="EC" id="2.7.13.3"/>
    </reaction>
</comment>
<evidence type="ECO:0000256" key="9">
    <source>
        <dbReference type="SAM" id="Phobius"/>
    </source>
</evidence>
<dbReference type="AlphaFoldDB" id="A0A3M8DKS0"/>
<dbReference type="InterPro" id="IPR005467">
    <property type="entry name" value="His_kinase_dom"/>
</dbReference>
<feature type="transmembrane region" description="Helical" evidence="9">
    <location>
        <begin position="94"/>
        <end position="114"/>
    </location>
</feature>
<feature type="domain" description="Histidine kinase" evidence="10">
    <location>
        <begin position="248"/>
        <end position="447"/>
    </location>
</feature>
<evidence type="ECO:0000256" key="8">
    <source>
        <dbReference type="ARBA" id="ARBA00023012"/>
    </source>
</evidence>
<keyword evidence="9" id="KW-0812">Transmembrane</keyword>
<dbReference type="Pfam" id="PF00512">
    <property type="entry name" value="HisKA"/>
    <property type="match status" value="1"/>
</dbReference>
<dbReference type="Gene3D" id="3.30.565.10">
    <property type="entry name" value="Histidine kinase-like ATPase, C-terminal domain"/>
    <property type="match status" value="1"/>
</dbReference>
<protein>
    <recommendedName>
        <fullName evidence="2">histidine kinase</fullName>
        <ecNumber evidence="2">2.7.13.3</ecNumber>
    </recommendedName>
</protein>
<comment type="caution">
    <text evidence="11">The sequence shown here is derived from an EMBL/GenBank/DDBJ whole genome shotgun (WGS) entry which is preliminary data.</text>
</comment>
<keyword evidence="3" id="KW-0597">Phosphoprotein</keyword>
<dbReference type="CDD" id="cd00082">
    <property type="entry name" value="HisKA"/>
    <property type="match status" value="1"/>
</dbReference>
<dbReference type="SUPFAM" id="SSF47384">
    <property type="entry name" value="Homodimeric domain of signal transducing histidine kinase"/>
    <property type="match status" value="1"/>
</dbReference>
<feature type="transmembrane region" description="Helical" evidence="9">
    <location>
        <begin position="126"/>
        <end position="145"/>
    </location>
</feature>
<organism evidence="11 12">
    <name type="scientific">Brevibacillus fluminis</name>
    <dbReference type="NCBI Taxonomy" id="511487"/>
    <lineage>
        <taxon>Bacteria</taxon>
        <taxon>Bacillati</taxon>
        <taxon>Bacillota</taxon>
        <taxon>Bacilli</taxon>
        <taxon>Bacillales</taxon>
        <taxon>Paenibacillaceae</taxon>
        <taxon>Brevibacillus</taxon>
    </lineage>
</organism>
<dbReference type="GO" id="GO:0000155">
    <property type="term" value="F:phosphorelay sensor kinase activity"/>
    <property type="evidence" value="ECO:0007669"/>
    <property type="project" value="InterPro"/>
</dbReference>
<evidence type="ECO:0000259" key="10">
    <source>
        <dbReference type="PROSITE" id="PS50109"/>
    </source>
</evidence>
<evidence type="ECO:0000256" key="1">
    <source>
        <dbReference type="ARBA" id="ARBA00000085"/>
    </source>
</evidence>
<dbReference type="PROSITE" id="PS50109">
    <property type="entry name" value="HIS_KIN"/>
    <property type="match status" value="1"/>
</dbReference>
<sequence length="457" mass="51802">MEYIRTMKKKHDVLLIFLLGTIFIIISIVLPFLLGLDHLALLDAVWMSRLTQLTNPLMLAMPMVVFIDTVLFLPLYIGAFFIGEGISRMLSARWLSAVIPALIILTINVVMEFYTAASYPLTVSKILLTVGVVILQLMDQAFLPLRSKVFQFVLYFLALNWLNMVTWLTPYGLGTESLEARLKNLAEVFSFDYGLNIFSIMISLFLLFYLAISIYLGRIKKQSELEKNQAEHVRLKMAEARSGQEVLFLVHDLKTPLTSIQGLVSLIELKVDDKEIRSYTEIIEQSISSMNEMISDILFEKMRRMVPVREILNTVESERLSGSHQKLHIRTSAQMPLLYINKTRIVRALINLINNAFEAVANKQEGAVHLLVAETKDEVHFSVIDNGIGIPQEHLDKIWSIGFSTKDSAGAGLAFVRQVIEAHHGRMEVRSKKGDFTAMKIILPKGEKRLDEDLDCG</sequence>
<dbReference type="InterPro" id="IPR036097">
    <property type="entry name" value="HisK_dim/P_sf"/>
</dbReference>
<dbReference type="EMBL" id="RHHQ01000011">
    <property type="protein sequence ID" value="RNB87697.1"/>
    <property type="molecule type" value="Genomic_DNA"/>
</dbReference>
<feature type="transmembrane region" description="Helical" evidence="9">
    <location>
        <begin position="193"/>
        <end position="217"/>
    </location>
</feature>
<evidence type="ECO:0000256" key="5">
    <source>
        <dbReference type="ARBA" id="ARBA00022741"/>
    </source>
</evidence>
<gene>
    <name evidence="11" type="ORF">EDM56_14075</name>
</gene>
<dbReference type="PANTHER" id="PTHR43065:SF10">
    <property type="entry name" value="PEROXIDE STRESS-ACTIVATED HISTIDINE KINASE MAK3"/>
    <property type="match status" value="1"/>
</dbReference>
<keyword evidence="4" id="KW-0808">Transferase</keyword>
<evidence type="ECO:0000256" key="7">
    <source>
        <dbReference type="ARBA" id="ARBA00022840"/>
    </source>
</evidence>
<keyword evidence="5" id="KW-0547">Nucleotide-binding</keyword>
<evidence type="ECO:0000256" key="6">
    <source>
        <dbReference type="ARBA" id="ARBA00022777"/>
    </source>
</evidence>
<dbReference type="PANTHER" id="PTHR43065">
    <property type="entry name" value="SENSOR HISTIDINE KINASE"/>
    <property type="match status" value="1"/>
</dbReference>
<keyword evidence="6 11" id="KW-0418">Kinase</keyword>
<dbReference type="OrthoDB" id="9121833at2"/>
<accession>A0A3M8DKS0</accession>
<dbReference type="Proteomes" id="UP000271031">
    <property type="component" value="Unassembled WGS sequence"/>
</dbReference>
<evidence type="ECO:0000313" key="11">
    <source>
        <dbReference type="EMBL" id="RNB87697.1"/>
    </source>
</evidence>
<dbReference type="CDD" id="cd00075">
    <property type="entry name" value="HATPase"/>
    <property type="match status" value="1"/>
</dbReference>
<name>A0A3M8DKS0_9BACL</name>
<reference evidence="11 12" key="1">
    <citation type="submission" date="2018-10" db="EMBL/GenBank/DDBJ databases">
        <title>Phylogenomics of Brevibacillus.</title>
        <authorList>
            <person name="Dunlap C."/>
        </authorList>
    </citation>
    <scope>NUCLEOTIDE SEQUENCE [LARGE SCALE GENOMIC DNA]</scope>
    <source>
        <strain evidence="11 12">JCM 15716</strain>
    </source>
</reference>
<dbReference type="InterPro" id="IPR036890">
    <property type="entry name" value="HATPase_C_sf"/>
</dbReference>
<keyword evidence="12" id="KW-1185">Reference proteome</keyword>
<keyword evidence="9" id="KW-1133">Transmembrane helix</keyword>
<proteinExistence type="predicted"/>
<evidence type="ECO:0000256" key="3">
    <source>
        <dbReference type="ARBA" id="ARBA00022553"/>
    </source>
</evidence>
<feature type="transmembrane region" description="Helical" evidence="9">
    <location>
        <begin position="152"/>
        <end position="173"/>
    </location>
</feature>
<dbReference type="GO" id="GO:0005524">
    <property type="term" value="F:ATP binding"/>
    <property type="evidence" value="ECO:0007669"/>
    <property type="project" value="UniProtKB-KW"/>
</dbReference>
<dbReference type="SUPFAM" id="SSF55874">
    <property type="entry name" value="ATPase domain of HSP90 chaperone/DNA topoisomerase II/histidine kinase"/>
    <property type="match status" value="1"/>
</dbReference>
<dbReference type="InterPro" id="IPR003661">
    <property type="entry name" value="HisK_dim/P_dom"/>
</dbReference>
<dbReference type="SMART" id="SM00387">
    <property type="entry name" value="HATPase_c"/>
    <property type="match status" value="1"/>
</dbReference>
<evidence type="ECO:0000256" key="4">
    <source>
        <dbReference type="ARBA" id="ARBA00022679"/>
    </source>
</evidence>
<keyword evidence="8" id="KW-0902">Two-component regulatory system</keyword>
<feature type="transmembrane region" description="Helical" evidence="9">
    <location>
        <begin position="56"/>
        <end position="82"/>
    </location>
</feature>
<dbReference type="InterPro" id="IPR004358">
    <property type="entry name" value="Sig_transdc_His_kin-like_C"/>
</dbReference>